<name>A0A2K1YB46_POPTR</name>
<feature type="region of interest" description="Disordered" evidence="1">
    <location>
        <begin position="57"/>
        <end position="86"/>
    </location>
</feature>
<dbReference type="AlphaFoldDB" id="A0A2K1YB46"/>
<evidence type="ECO:0000313" key="3">
    <source>
        <dbReference type="Proteomes" id="UP000006729"/>
    </source>
</evidence>
<sequence>MRLHSTFKLMHLDLPLVQVLLEGLPPNALNEDIERFLSGCEFVPSSIRKFVKYPDPVMSAGRKNPTTFEEKTDPTTSKGKQDATTS</sequence>
<dbReference type="InParanoid" id="A0A2K1YB46"/>
<accession>A0A2K1YB46</accession>
<dbReference type="PANTHER" id="PTHR48167:SF2">
    <property type="entry name" value="EXPRESSED PROTEIN"/>
    <property type="match status" value="1"/>
</dbReference>
<dbReference type="PANTHER" id="PTHR48167">
    <property type="entry name" value="EXPRESSED PROTEIN"/>
    <property type="match status" value="1"/>
</dbReference>
<evidence type="ECO:0000313" key="2">
    <source>
        <dbReference type="EMBL" id="PNT10249.1"/>
    </source>
</evidence>
<feature type="compositionally biased region" description="Polar residues" evidence="1">
    <location>
        <begin position="74"/>
        <end position="86"/>
    </location>
</feature>
<evidence type="ECO:0000256" key="1">
    <source>
        <dbReference type="SAM" id="MobiDB-lite"/>
    </source>
</evidence>
<keyword evidence="3" id="KW-1185">Reference proteome</keyword>
<dbReference type="EMBL" id="CM009301">
    <property type="protein sequence ID" value="PNT10249.1"/>
    <property type="molecule type" value="Genomic_DNA"/>
</dbReference>
<organism evidence="2 3">
    <name type="scientific">Populus trichocarpa</name>
    <name type="common">Western balsam poplar</name>
    <name type="synonym">Populus balsamifera subsp. trichocarpa</name>
    <dbReference type="NCBI Taxonomy" id="3694"/>
    <lineage>
        <taxon>Eukaryota</taxon>
        <taxon>Viridiplantae</taxon>
        <taxon>Streptophyta</taxon>
        <taxon>Embryophyta</taxon>
        <taxon>Tracheophyta</taxon>
        <taxon>Spermatophyta</taxon>
        <taxon>Magnoliopsida</taxon>
        <taxon>eudicotyledons</taxon>
        <taxon>Gunneridae</taxon>
        <taxon>Pentapetalae</taxon>
        <taxon>rosids</taxon>
        <taxon>fabids</taxon>
        <taxon>Malpighiales</taxon>
        <taxon>Salicaceae</taxon>
        <taxon>Saliceae</taxon>
        <taxon>Populus</taxon>
    </lineage>
</organism>
<protein>
    <submittedName>
        <fullName evidence="2">Uncharacterized protein</fullName>
    </submittedName>
</protein>
<proteinExistence type="predicted"/>
<reference evidence="2 3" key="1">
    <citation type="journal article" date="2006" name="Science">
        <title>The genome of black cottonwood, Populus trichocarpa (Torr. &amp; Gray).</title>
        <authorList>
            <person name="Tuskan G.A."/>
            <person name="Difazio S."/>
            <person name="Jansson S."/>
            <person name="Bohlmann J."/>
            <person name="Grigoriev I."/>
            <person name="Hellsten U."/>
            <person name="Putnam N."/>
            <person name="Ralph S."/>
            <person name="Rombauts S."/>
            <person name="Salamov A."/>
            <person name="Schein J."/>
            <person name="Sterck L."/>
            <person name="Aerts A."/>
            <person name="Bhalerao R.R."/>
            <person name="Bhalerao R.P."/>
            <person name="Blaudez D."/>
            <person name="Boerjan W."/>
            <person name="Brun A."/>
            <person name="Brunner A."/>
            <person name="Busov V."/>
            <person name="Campbell M."/>
            <person name="Carlson J."/>
            <person name="Chalot M."/>
            <person name="Chapman J."/>
            <person name="Chen G.L."/>
            <person name="Cooper D."/>
            <person name="Coutinho P.M."/>
            <person name="Couturier J."/>
            <person name="Covert S."/>
            <person name="Cronk Q."/>
            <person name="Cunningham R."/>
            <person name="Davis J."/>
            <person name="Degroeve S."/>
            <person name="Dejardin A."/>
            <person name="Depamphilis C."/>
            <person name="Detter J."/>
            <person name="Dirks B."/>
            <person name="Dubchak I."/>
            <person name="Duplessis S."/>
            <person name="Ehlting J."/>
            <person name="Ellis B."/>
            <person name="Gendler K."/>
            <person name="Goodstein D."/>
            <person name="Gribskov M."/>
            <person name="Grimwood J."/>
            <person name="Groover A."/>
            <person name="Gunter L."/>
            <person name="Hamberger B."/>
            <person name="Heinze B."/>
            <person name="Helariutta Y."/>
            <person name="Henrissat B."/>
            <person name="Holligan D."/>
            <person name="Holt R."/>
            <person name="Huang W."/>
            <person name="Islam-Faridi N."/>
            <person name="Jones S."/>
            <person name="Jones-Rhoades M."/>
            <person name="Jorgensen R."/>
            <person name="Joshi C."/>
            <person name="Kangasjarvi J."/>
            <person name="Karlsson J."/>
            <person name="Kelleher C."/>
            <person name="Kirkpatrick R."/>
            <person name="Kirst M."/>
            <person name="Kohler A."/>
            <person name="Kalluri U."/>
            <person name="Larimer F."/>
            <person name="Leebens-Mack J."/>
            <person name="Leple J.C."/>
            <person name="Locascio P."/>
            <person name="Lou Y."/>
            <person name="Lucas S."/>
            <person name="Martin F."/>
            <person name="Montanini B."/>
            <person name="Napoli C."/>
            <person name="Nelson D.R."/>
            <person name="Nelson C."/>
            <person name="Nieminen K."/>
            <person name="Nilsson O."/>
            <person name="Pereda V."/>
            <person name="Peter G."/>
            <person name="Philippe R."/>
            <person name="Pilate G."/>
            <person name="Poliakov A."/>
            <person name="Razumovskaya J."/>
            <person name="Richardson P."/>
            <person name="Rinaldi C."/>
            <person name="Ritland K."/>
            <person name="Rouze P."/>
            <person name="Ryaboy D."/>
            <person name="Schmutz J."/>
            <person name="Schrader J."/>
            <person name="Segerman B."/>
            <person name="Shin H."/>
            <person name="Siddiqui A."/>
            <person name="Sterky F."/>
            <person name="Terry A."/>
            <person name="Tsai C.J."/>
            <person name="Uberbacher E."/>
            <person name="Unneberg P."/>
            <person name="Vahala J."/>
            <person name="Wall K."/>
            <person name="Wessler S."/>
            <person name="Yang G."/>
            <person name="Yin T."/>
            <person name="Douglas C."/>
            <person name="Marra M."/>
            <person name="Sandberg G."/>
            <person name="Van de Peer Y."/>
            <person name="Rokhsar D."/>
        </authorList>
    </citation>
    <scope>NUCLEOTIDE SEQUENCE [LARGE SCALE GENOMIC DNA]</scope>
    <source>
        <strain evidence="3">cv. Nisqually</strain>
    </source>
</reference>
<gene>
    <name evidence="2" type="ORF">POPTR_012G089800</name>
</gene>
<dbReference type="Proteomes" id="UP000006729">
    <property type="component" value="Chromosome 12"/>
</dbReference>